<feature type="active site" evidence="3">
    <location>
        <position position="57"/>
    </location>
</feature>
<comment type="catalytic activity">
    <reaction evidence="4">
        <text>a uridine in RNA = a pseudouridine in RNA</text>
        <dbReference type="Rhea" id="RHEA:48348"/>
        <dbReference type="Rhea" id="RHEA-COMP:12068"/>
        <dbReference type="Rhea" id="RHEA-COMP:12069"/>
        <dbReference type="ChEBI" id="CHEBI:65314"/>
        <dbReference type="ChEBI" id="CHEBI:65315"/>
    </reaction>
</comment>
<evidence type="ECO:0000259" key="5">
    <source>
        <dbReference type="Pfam" id="PF00849"/>
    </source>
</evidence>
<dbReference type="InterPro" id="IPR006225">
    <property type="entry name" value="PsdUridine_synth_RluC/D"/>
</dbReference>
<evidence type="ECO:0000313" key="7">
    <source>
        <dbReference type="Proteomes" id="UP000627292"/>
    </source>
</evidence>
<dbReference type="EC" id="5.4.99.-" evidence="4"/>
<dbReference type="GO" id="GO:0000455">
    <property type="term" value="P:enzyme-directed rRNA pseudouridine synthesis"/>
    <property type="evidence" value="ECO:0007669"/>
    <property type="project" value="TreeGrafter"/>
</dbReference>
<keyword evidence="2 4" id="KW-0413">Isomerase</keyword>
<dbReference type="NCBIfam" id="TIGR00005">
    <property type="entry name" value="rluA_subfam"/>
    <property type="match status" value="1"/>
</dbReference>
<dbReference type="GO" id="GO:0009982">
    <property type="term" value="F:pseudouridine synthase activity"/>
    <property type="evidence" value="ECO:0007669"/>
    <property type="project" value="InterPro"/>
</dbReference>
<dbReference type="PANTHER" id="PTHR21600:SF44">
    <property type="entry name" value="RIBOSOMAL LARGE SUBUNIT PSEUDOURIDINE SYNTHASE D"/>
    <property type="match status" value="1"/>
</dbReference>
<dbReference type="InterPro" id="IPR006145">
    <property type="entry name" value="PsdUridine_synth_RsuA/RluA"/>
</dbReference>
<dbReference type="Proteomes" id="UP000627292">
    <property type="component" value="Unassembled WGS sequence"/>
</dbReference>
<dbReference type="Pfam" id="PF00849">
    <property type="entry name" value="PseudoU_synth_2"/>
    <property type="match status" value="1"/>
</dbReference>
<organism evidence="6 7">
    <name type="scientific">Filimonas zeae</name>
    <dbReference type="NCBI Taxonomy" id="1737353"/>
    <lineage>
        <taxon>Bacteria</taxon>
        <taxon>Pseudomonadati</taxon>
        <taxon>Bacteroidota</taxon>
        <taxon>Chitinophagia</taxon>
        <taxon>Chitinophagales</taxon>
        <taxon>Chitinophagaceae</taxon>
        <taxon>Filimonas</taxon>
    </lineage>
</organism>
<proteinExistence type="inferred from homology"/>
<dbReference type="InterPro" id="IPR050188">
    <property type="entry name" value="RluA_PseudoU_synthase"/>
</dbReference>
<dbReference type="RefSeq" id="WP_188955882.1">
    <property type="nucleotide sequence ID" value="NZ_BMIB01000004.1"/>
</dbReference>
<evidence type="ECO:0000313" key="6">
    <source>
        <dbReference type="EMBL" id="GGH76415.1"/>
    </source>
</evidence>
<dbReference type="PANTHER" id="PTHR21600">
    <property type="entry name" value="MITOCHONDRIAL RNA PSEUDOURIDINE SYNTHASE"/>
    <property type="match status" value="1"/>
</dbReference>
<evidence type="ECO:0000256" key="3">
    <source>
        <dbReference type="PIRSR" id="PIRSR606225-1"/>
    </source>
</evidence>
<evidence type="ECO:0000256" key="2">
    <source>
        <dbReference type="ARBA" id="ARBA00023235"/>
    </source>
</evidence>
<name>A0A917J3U7_9BACT</name>
<dbReference type="GO" id="GO:0003723">
    <property type="term" value="F:RNA binding"/>
    <property type="evidence" value="ECO:0007669"/>
    <property type="project" value="InterPro"/>
</dbReference>
<sequence>MKSILTADNIILENDAFIAINKPSGLLSVPDRKQSEPSLKDMLLAKYGSIFTVHRLDKDTSGIIVFAKNEESHKQLSALFEGRDVEKYYYGLVYGVVYPETGSVDAPIMEHPAGNAKMITHAKGKHSLTDYEVVQQFRMYSWMRFRIHTGRTHQIRVHMQHLGHAIVCDALYGNGKGVFISDLKNNYNLSKKEDAERPILGRLALHSSLLKFELNGETFELEAPLPKDLRATLTQLEKHKR</sequence>
<feature type="domain" description="Pseudouridine synthase RsuA/RluA-like" evidence="5">
    <location>
        <begin position="17"/>
        <end position="161"/>
    </location>
</feature>
<comment type="function">
    <text evidence="4">Responsible for synthesis of pseudouridine from uracil.</text>
</comment>
<keyword evidence="7" id="KW-1185">Reference proteome</keyword>
<dbReference type="CDD" id="cd02869">
    <property type="entry name" value="PseudoU_synth_RluA_like"/>
    <property type="match status" value="1"/>
</dbReference>
<dbReference type="PROSITE" id="PS01129">
    <property type="entry name" value="PSI_RLU"/>
    <property type="match status" value="1"/>
</dbReference>
<gene>
    <name evidence="6" type="ORF">GCM10011379_41220</name>
</gene>
<dbReference type="Gene3D" id="3.30.2350.10">
    <property type="entry name" value="Pseudouridine synthase"/>
    <property type="match status" value="1"/>
</dbReference>
<dbReference type="GO" id="GO:0140098">
    <property type="term" value="F:catalytic activity, acting on RNA"/>
    <property type="evidence" value="ECO:0007669"/>
    <property type="project" value="UniProtKB-ARBA"/>
</dbReference>
<dbReference type="InterPro" id="IPR020103">
    <property type="entry name" value="PsdUridine_synth_cat_dom_sf"/>
</dbReference>
<comment type="caution">
    <text evidence="6">The sequence shown here is derived from an EMBL/GenBank/DDBJ whole genome shotgun (WGS) entry which is preliminary data.</text>
</comment>
<reference evidence="6" key="2">
    <citation type="submission" date="2020-09" db="EMBL/GenBank/DDBJ databases">
        <authorList>
            <person name="Sun Q."/>
            <person name="Zhou Y."/>
        </authorList>
    </citation>
    <scope>NUCLEOTIDE SEQUENCE</scope>
    <source>
        <strain evidence="6">CGMCC 1.15290</strain>
    </source>
</reference>
<evidence type="ECO:0000256" key="4">
    <source>
        <dbReference type="RuleBase" id="RU362028"/>
    </source>
</evidence>
<evidence type="ECO:0000256" key="1">
    <source>
        <dbReference type="ARBA" id="ARBA00010876"/>
    </source>
</evidence>
<dbReference type="EMBL" id="BMIB01000004">
    <property type="protein sequence ID" value="GGH76415.1"/>
    <property type="molecule type" value="Genomic_DNA"/>
</dbReference>
<protein>
    <recommendedName>
        <fullName evidence="4">Pseudouridine synthase</fullName>
        <ecNumber evidence="4">5.4.99.-</ecNumber>
    </recommendedName>
</protein>
<reference evidence="6" key="1">
    <citation type="journal article" date="2014" name="Int. J. Syst. Evol. Microbiol.">
        <title>Complete genome sequence of Corynebacterium casei LMG S-19264T (=DSM 44701T), isolated from a smear-ripened cheese.</title>
        <authorList>
            <consortium name="US DOE Joint Genome Institute (JGI-PGF)"/>
            <person name="Walter F."/>
            <person name="Albersmeier A."/>
            <person name="Kalinowski J."/>
            <person name="Ruckert C."/>
        </authorList>
    </citation>
    <scope>NUCLEOTIDE SEQUENCE</scope>
    <source>
        <strain evidence="6">CGMCC 1.15290</strain>
    </source>
</reference>
<dbReference type="SUPFAM" id="SSF55120">
    <property type="entry name" value="Pseudouridine synthase"/>
    <property type="match status" value="1"/>
</dbReference>
<dbReference type="AlphaFoldDB" id="A0A917J3U7"/>
<dbReference type="InterPro" id="IPR006224">
    <property type="entry name" value="PsdUridine_synth_RluA-like_CS"/>
</dbReference>
<comment type="similarity">
    <text evidence="1 4">Belongs to the pseudouridine synthase RluA family.</text>
</comment>
<accession>A0A917J3U7</accession>